<keyword evidence="8" id="KW-1185">Reference proteome</keyword>
<evidence type="ECO:0000256" key="2">
    <source>
        <dbReference type="ARBA" id="ARBA00022475"/>
    </source>
</evidence>
<evidence type="ECO:0000313" key="8">
    <source>
        <dbReference type="Proteomes" id="UP000190896"/>
    </source>
</evidence>
<feature type="transmembrane region" description="Helical" evidence="6">
    <location>
        <begin position="233"/>
        <end position="255"/>
    </location>
</feature>
<dbReference type="GO" id="GO:0005886">
    <property type="term" value="C:plasma membrane"/>
    <property type="evidence" value="ECO:0007669"/>
    <property type="project" value="UniProtKB-SubCell"/>
</dbReference>
<dbReference type="GO" id="GO:0044341">
    <property type="term" value="P:sodium-dependent phosphate transport"/>
    <property type="evidence" value="ECO:0007669"/>
    <property type="project" value="InterPro"/>
</dbReference>
<dbReference type="AlphaFoldDB" id="A0A1T2KSX1"/>
<feature type="transmembrane region" description="Helical" evidence="6">
    <location>
        <begin position="267"/>
        <end position="285"/>
    </location>
</feature>
<name>A0A1T2KSX1_9GAMM</name>
<gene>
    <name evidence="7" type="ORF">BOW51_09760</name>
</gene>
<comment type="caution">
    <text evidence="7">The sequence shown here is derived from an EMBL/GenBank/DDBJ whole genome shotgun (WGS) entry which is preliminary data.</text>
</comment>
<evidence type="ECO:0000256" key="3">
    <source>
        <dbReference type="ARBA" id="ARBA00022692"/>
    </source>
</evidence>
<feature type="transmembrane region" description="Helical" evidence="6">
    <location>
        <begin position="189"/>
        <end position="209"/>
    </location>
</feature>
<protein>
    <submittedName>
        <fullName evidence="7">Sodium:phosphate symporter</fullName>
    </submittedName>
</protein>
<keyword evidence="5 6" id="KW-0472">Membrane</keyword>
<proteinExistence type="predicted"/>
<dbReference type="Pfam" id="PF02690">
    <property type="entry name" value="Na_Pi_cotrans"/>
    <property type="match status" value="2"/>
</dbReference>
<comment type="subcellular location">
    <subcellularLocation>
        <location evidence="1">Cell membrane</location>
        <topology evidence="1">Multi-pass membrane protein</topology>
    </subcellularLocation>
</comment>
<dbReference type="PANTHER" id="PTHR10010:SF46">
    <property type="entry name" value="SODIUM-DEPENDENT PHOSPHATE TRANSPORT PROTEIN 2B"/>
    <property type="match status" value="1"/>
</dbReference>
<dbReference type="NCBIfam" id="NF037997">
    <property type="entry name" value="Na_Pi_symport"/>
    <property type="match status" value="1"/>
</dbReference>
<evidence type="ECO:0000256" key="1">
    <source>
        <dbReference type="ARBA" id="ARBA00004651"/>
    </source>
</evidence>
<keyword evidence="3 6" id="KW-0812">Transmembrane</keyword>
<feature type="transmembrane region" description="Helical" evidence="6">
    <location>
        <begin position="127"/>
        <end position="145"/>
    </location>
</feature>
<dbReference type="RefSeq" id="WP_078487823.1">
    <property type="nucleotide sequence ID" value="NZ_MPRJ01000067.1"/>
</dbReference>
<sequence length="598" mass="65342">MPRKILLPTIFIVLAYGFRASPDFKEIAAGVAIFLFGMLSLEQGFKAFTGGVLEKLLRKTTSSLWKSLGFGIVSTTIMQSSSLVSVITISFLSAGLITLTAGIGIIFGANIGTTTGAWLVAGFGLKVKISAYAMPMLVFGIILIFQKSKALSGIGYILAGLGFLFLGIHHMKVGFEAFKASIDLSQFAVTGYSGLFIFTGIGIFATVVMQSSHATLVLIITALAAQQISYENALALAIGANIGTTITAILGAMSANAQGKRLAGAHLIFNMTTGLIAIIFIYQLVEVVNNLSVYLGIRDDDYTLKLAVFHTVFNLIGILVMIPFINPLVKLLKRVLKEKKSVVDKPKYLTESAIDFPDTAAEAVLNETKHVYENALSIIVHGLGFKRSNVFSDENIEEIATSQKKITRLDIDSAYERSIKGIYSAIIQFISRASFSWEMEQSGELHHLRQANQYIVEAVKDVKHLQKNLMQYLLSNSDAMHEAYNKLRVQLAGILRELEEIRTSDPPDTDILSLDALQLVVEDSQNELNLWLTELILSGRITPEMGTSLMNDSAYARDVSNNLISAARTLFVATNRELTQAERSVSLDEKEIEQAAAE</sequence>
<dbReference type="InterPro" id="IPR003841">
    <property type="entry name" value="Na/Pi_transpt"/>
</dbReference>
<reference evidence="7 8" key="1">
    <citation type="submission" date="2016-11" db="EMBL/GenBank/DDBJ databases">
        <title>Mixed transmission modes and dynamic genome evolution in an obligate animal-bacterial symbiosis.</title>
        <authorList>
            <person name="Russell S.L."/>
            <person name="Corbett-Detig R.B."/>
            <person name="Cavanaugh C.M."/>
        </authorList>
    </citation>
    <scope>NUCLEOTIDE SEQUENCE [LARGE SCALE GENOMIC DNA]</scope>
    <source>
        <strain evidence="7">Se-Cadez</strain>
    </source>
</reference>
<evidence type="ECO:0000256" key="4">
    <source>
        <dbReference type="ARBA" id="ARBA00022989"/>
    </source>
</evidence>
<dbReference type="OrthoDB" id="9763003at2"/>
<feature type="transmembrane region" description="Helical" evidence="6">
    <location>
        <begin position="305"/>
        <end position="329"/>
    </location>
</feature>
<accession>A0A1T2KSX1</accession>
<evidence type="ECO:0000313" key="7">
    <source>
        <dbReference type="EMBL" id="OOZ35912.1"/>
    </source>
</evidence>
<dbReference type="PANTHER" id="PTHR10010">
    <property type="entry name" value="SOLUTE CARRIER FAMILY 34 SODIUM PHOSPHATE , MEMBER 2-RELATED"/>
    <property type="match status" value="1"/>
</dbReference>
<feature type="transmembrane region" description="Helical" evidence="6">
    <location>
        <begin position="27"/>
        <end position="48"/>
    </location>
</feature>
<dbReference type="Proteomes" id="UP000190896">
    <property type="component" value="Unassembled WGS sequence"/>
</dbReference>
<keyword evidence="4 6" id="KW-1133">Transmembrane helix</keyword>
<dbReference type="EMBL" id="MPRJ01000067">
    <property type="protein sequence ID" value="OOZ35912.1"/>
    <property type="molecule type" value="Genomic_DNA"/>
</dbReference>
<dbReference type="GO" id="GO:0005436">
    <property type="term" value="F:sodium:phosphate symporter activity"/>
    <property type="evidence" value="ECO:0007669"/>
    <property type="project" value="InterPro"/>
</dbReference>
<keyword evidence="2" id="KW-1003">Cell membrane</keyword>
<feature type="transmembrane region" description="Helical" evidence="6">
    <location>
        <begin position="151"/>
        <end position="168"/>
    </location>
</feature>
<evidence type="ECO:0000256" key="5">
    <source>
        <dbReference type="ARBA" id="ARBA00023136"/>
    </source>
</evidence>
<feature type="transmembrane region" description="Helical" evidence="6">
    <location>
        <begin position="97"/>
        <end position="120"/>
    </location>
</feature>
<evidence type="ECO:0000256" key="6">
    <source>
        <dbReference type="SAM" id="Phobius"/>
    </source>
</evidence>
<organism evidence="7 8">
    <name type="scientific">Solemya velesiana gill symbiont</name>
    <dbReference type="NCBI Taxonomy" id="1918948"/>
    <lineage>
        <taxon>Bacteria</taxon>
        <taxon>Pseudomonadati</taxon>
        <taxon>Pseudomonadota</taxon>
        <taxon>Gammaproteobacteria</taxon>
        <taxon>sulfur-oxidizing symbionts</taxon>
    </lineage>
</organism>